<sequence>MEERLFGMTTIDVRKLAFDLAVANGLIHNFNMEKKIAGPDWLKGFRRRNPDISLRMPESTSAARAMAFNKPQIQKYFDLLETAIDQIMYDPTKIYNMDESGFSTVPSKNTRVFASKGRKQVGILTSAERGKHFTAICAMNAAGNYIPPCFIFPRKYMKNELLDGAPYGSVGFAQEHGWITSEIFLQWLKFFVKTVKPTTKEKIVLLVDGHSNHKTLEAQRYTKDNGVILFCFPPHCTHRVQPLDVSFFGPLTTYYNEELQKWLKQNNGRVITHFQVGRLFKNAFLKAATMQNAANGFSKTGIFPFNKDVFPDHLFIPSEITDNINLESEQEGESSKTKTGLTTDLNGNVVQTAVHDTYIQIEAEDAKTSADEENGIDKNVISKNQKYFSIKPSDIVPLPQAEKKSTIRKRKKGTFGILNTSPEIEVLKKKAAQKTAREFRKAAKICSKLDESSGDEEQIVNVHNDDDDAYCIYCNSLFKESKPGEYWIRCTTCRKWAHCLCADVSPKVKVFVCDICIP</sequence>
<dbReference type="Proteomes" id="UP001566132">
    <property type="component" value="Unassembled WGS sequence"/>
</dbReference>
<keyword evidence="3" id="KW-1185">Reference proteome</keyword>
<dbReference type="SUPFAM" id="SSF57903">
    <property type="entry name" value="FYVE/PHD zinc finger"/>
    <property type="match status" value="1"/>
</dbReference>
<comment type="caution">
    <text evidence="2">The sequence shown here is derived from an EMBL/GenBank/DDBJ whole genome shotgun (WGS) entry which is preliminary data.</text>
</comment>
<reference evidence="2 3" key="1">
    <citation type="submission" date="2024-05" db="EMBL/GenBank/DDBJ databases">
        <title>Genetic variation in Jamaican populations of the coffee berry borer (Hypothenemus hampei).</title>
        <authorList>
            <person name="Errbii M."/>
            <person name="Myrie A."/>
        </authorList>
    </citation>
    <scope>NUCLEOTIDE SEQUENCE [LARGE SCALE GENOMIC DNA]</scope>
    <source>
        <strain evidence="2">JA-Hopewell-2020-01-JO</strain>
        <tissue evidence="2">Whole body</tissue>
    </source>
</reference>
<dbReference type="PANTHER" id="PTHR19303:SF74">
    <property type="entry name" value="POGO TRANSPOSABLE ELEMENT WITH KRAB DOMAIN"/>
    <property type="match status" value="1"/>
</dbReference>
<feature type="domain" description="DDE-1" evidence="1">
    <location>
        <begin position="134"/>
        <end position="284"/>
    </location>
</feature>
<dbReference type="InterPro" id="IPR036397">
    <property type="entry name" value="RNaseH_sf"/>
</dbReference>
<evidence type="ECO:0000259" key="1">
    <source>
        <dbReference type="Pfam" id="PF03184"/>
    </source>
</evidence>
<accession>A0ABD1F3W0</accession>
<dbReference type="Gene3D" id="3.30.40.10">
    <property type="entry name" value="Zinc/RING finger domain, C3HC4 (zinc finger)"/>
    <property type="match status" value="1"/>
</dbReference>
<dbReference type="InterPro" id="IPR004875">
    <property type="entry name" value="DDE_SF_endonuclease_dom"/>
</dbReference>
<evidence type="ECO:0000313" key="3">
    <source>
        <dbReference type="Proteomes" id="UP001566132"/>
    </source>
</evidence>
<proteinExistence type="predicted"/>
<gene>
    <name evidence="2" type="ORF">ABEB36_004590</name>
</gene>
<dbReference type="EMBL" id="JBDJPC010000003">
    <property type="protein sequence ID" value="KAL1509926.1"/>
    <property type="molecule type" value="Genomic_DNA"/>
</dbReference>
<dbReference type="AlphaFoldDB" id="A0ABD1F3W0"/>
<protein>
    <recommendedName>
        <fullName evidence="1">DDE-1 domain-containing protein</fullName>
    </recommendedName>
</protein>
<evidence type="ECO:0000313" key="2">
    <source>
        <dbReference type="EMBL" id="KAL1509926.1"/>
    </source>
</evidence>
<dbReference type="PANTHER" id="PTHR19303">
    <property type="entry name" value="TRANSPOSON"/>
    <property type="match status" value="1"/>
</dbReference>
<dbReference type="InterPro" id="IPR013083">
    <property type="entry name" value="Znf_RING/FYVE/PHD"/>
</dbReference>
<dbReference type="InterPro" id="IPR011011">
    <property type="entry name" value="Znf_FYVE_PHD"/>
</dbReference>
<dbReference type="CDD" id="cd15517">
    <property type="entry name" value="PHD_TCF19_like"/>
    <property type="match status" value="1"/>
</dbReference>
<dbReference type="InterPro" id="IPR050863">
    <property type="entry name" value="CenT-Element_Derived"/>
</dbReference>
<organism evidence="2 3">
    <name type="scientific">Hypothenemus hampei</name>
    <name type="common">Coffee berry borer</name>
    <dbReference type="NCBI Taxonomy" id="57062"/>
    <lineage>
        <taxon>Eukaryota</taxon>
        <taxon>Metazoa</taxon>
        <taxon>Ecdysozoa</taxon>
        <taxon>Arthropoda</taxon>
        <taxon>Hexapoda</taxon>
        <taxon>Insecta</taxon>
        <taxon>Pterygota</taxon>
        <taxon>Neoptera</taxon>
        <taxon>Endopterygota</taxon>
        <taxon>Coleoptera</taxon>
        <taxon>Polyphaga</taxon>
        <taxon>Cucujiformia</taxon>
        <taxon>Curculionidae</taxon>
        <taxon>Scolytinae</taxon>
        <taxon>Hypothenemus</taxon>
    </lineage>
</organism>
<dbReference type="Pfam" id="PF03184">
    <property type="entry name" value="DDE_1"/>
    <property type="match status" value="1"/>
</dbReference>
<dbReference type="Gene3D" id="3.30.420.10">
    <property type="entry name" value="Ribonuclease H-like superfamily/Ribonuclease H"/>
    <property type="match status" value="1"/>
</dbReference>
<name>A0ABD1F3W0_HYPHA</name>